<accession>A0AAU7T9X4</accession>
<name>A0AAU7T9X4_9ACTN</name>
<dbReference type="Pfam" id="PF00005">
    <property type="entry name" value="ABC_tran"/>
    <property type="match status" value="1"/>
</dbReference>
<dbReference type="PANTHER" id="PTHR43776">
    <property type="entry name" value="TRANSPORT ATP-BINDING PROTEIN"/>
    <property type="match status" value="1"/>
</dbReference>
<dbReference type="AlphaFoldDB" id="A0AAU7T9X4"/>
<dbReference type="InterPro" id="IPR050319">
    <property type="entry name" value="ABC_transp_ATP-bind"/>
</dbReference>
<sequence>MLTAKDLWYRYSARGPWIVEGFSIELAPGEIIGLAGPSGSGKSTIGRLLAGLLTAGRGRIDTDPRVGGPHPVQLVLQHPERAMNPHWKVRDILAEAGAGDTPPELVSPAWRDRFPHEISGGELQRVNLARALLSNPRYLIADEITASVDALTQARIWSHLVDRARADDIGVLAISHDRELLAAVADRIVELS</sequence>
<dbReference type="PANTHER" id="PTHR43776:SF7">
    <property type="entry name" value="D,D-DIPEPTIDE TRANSPORT ATP-BINDING PROTEIN DDPF-RELATED"/>
    <property type="match status" value="1"/>
</dbReference>
<dbReference type="PROSITE" id="PS00211">
    <property type="entry name" value="ABC_TRANSPORTER_1"/>
    <property type="match status" value="1"/>
</dbReference>
<evidence type="ECO:0000256" key="4">
    <source>
        <dbReference type="ARBA" id="ARBA00022840"/>
    </source>
</evidence>
<feature type="domain" description="ABC transporter" evidence="5">
    <location>
        <begin position="2"/>
        <end position="191"/>
    </location>
</feature>
<dbReference type="GO" id="GO:0005524">
    <property type="term" value="F:ATP binding"/>
    <property type="evidence" value="ECO:0007669"/>
    <property type="project" value="UniProtKB-KW"/>
</dbReference>
<dbReference type="InterPro" id="IPR003439">
    <property type="entry name" value="ABC_transporter-like_ATP-bd"/>
</dbReference>
<dbReference type="SUPFAM" id="SSF52540">
    <property type="entry name" value="P-loop containing nucleoside triphosphate hydrolases"/>
    <property type="match status" value="1"/>
</dbReference>
<evidence type="ECO:0000256" key="2">
    <source>
        <dbReference type="ARBA" id="ARBA00022448"/>
    </source>
</evidence>
<dbReference type="RefSeq" id="WP_350276376.1">
    <property type="nucleotide sequence ID" value="NZ_CP158165.1"/>
</dbReference>
<keyword evidence="4 6" id="KW-0067">ATP-binding</keyword>
<keyword evidence="3" id="KW-0547">Nucleotide-binding</keyword>
<protein>
    <submittedName>
        <fullName evidence="6">ATP-binding cassette domain-containing protein</fullName>
    </submittedName>
</protein>
<evidence type="ECO:0000256" key="3">
    <source>
        <dbReference type="ARBA" id="ARBA00022741"/>
    </source>
</evidence>
<dbReference type="InterPro" id="IPR017871">
    <property type="entry name" value="ABC_transporter-like_CS"/>
</dbReference>
<dbReference type="SMART" id="SM00382">
    <property type="entry name" value="AAA"/>
    <property type="match status" value="1"/>
</dbReference>
<reference evidence="6" key="1">
    <citation type="submission" date="2024-06" db="EMBL/GenBank/DDBJ databases">
        <title>Kribbella sp. strain HUAS MG21 genome sequences.</title>
        <authorList>
            <person name="Mo P."/>
        </authorList>
    </citation>
    <scope>NUCLEOTIDE SEQUENCE</scope>
    <source>
        <strain evidence="6">HUAS MG21</strain>
    </source>
</reference>
<dbReference type="PROSITE" id="PS50893">
    <property type="entry name" value="ABC_TRANSPORTER_2"/>
    <property type="match status" value="1"/>
</dbReference>
<gene>
    <name evidence="6" type="ORF">ABN611_33875</name>
</gene>
<dbReference type="GO" id="GO:0016887">
    <property type="term" value="F:ATP hydrolysis activity"/>
    <property type="evidence" value="ECO:0007669"/>
    <property type="project" value="InterPro"/>
</dbReference>
<dbReference type="InterPro" id="IPR027417">
    <property type="entry name" value="P-loop_NTPase"/>
</dbReference>
<dbReference type="InterPro" id="IPR003593">
    <property type="entry name" value="AAA+_ATPase"/>
</dbReference>
<evidence type="ECO:0000313" key="6">
    <source>
        <dbReference type="EMBL" id="XBV23545.1"/>
    </source>
</evidence>
<dbReference type="EMBL" id="CP158165">
    <property type="protein sequence ID" value="XBV23545.1"/>
    <property type="molecule type" value="Genomic_DNA"/>
</dbReference>
<comment type="similarity">
    <text evidence="1">Belongs to the ABC transporter superfamily.</text>
</comment>
<keyword evidence="2" id="KW-0813">Transport</keyword>
<evidence type="ECO:0000256" key="1">
    <source>
        <dbReference type="ARBA" id="ARBA00005417"/>
    </source>
</evidence>
<dbReference type="GO" id="GO:0055085">
    <property type="term" value="P:transmembrane transport"/>
    <property type="evidence" value="ECO:0007669"/>
    <property type="project" value="UniProtKB-ARBA"/>
</dbReference>
<evidence type="ECO:0000259" key="5">
    <source>
        <dbReference type="PROSITE" id="PS50893"/>
    </source>
</evidence>
<dbReference type="Gene3D" id="3.40.50.300">
    <property type="entry name" value="P-loop containing nucleotide triphosphate hydrolases"/>
    <property type="match status" value="1"/>
</dbReference>
<proteinExistence type="inferred from homology"/>
<organism evidence="6">
    <name type="scientific">Kribbella sp. HUAS MG21</name>
    <dbReference type="NCBI Taxonomy" id="3160966"/>
    <lineage>
        <taxon>Bacteria</taxon>
        <taxon>Bacillati</taxon>
        <taxon>Actinomycetota</taxon>
        <taxon>Actinomycetes</taxon>
        <taxon>Propionibacteriales</taxon>
        <taxon>Kribbellaceae</taxon>
        <taxon>Kribbella</taxon>
    </lineage>
</organism>